<dbReference type="Pfam" id="PF20432">
    <property type="entry name" value="Xre-like-HTH"/>
    <property type="match status" value="1"/>
</dbReference>
<evidence type="ECO:0000259" key="1">
    <source>
        <dbReference type="Pfam" id="PF09722"/>
    </source>
</evidence>
<proteinExistence type="predicted"/>
<dbReference type="InterPro" id="IPR046847">
    <property type="entry name" value="Xre-like_HTH"/>
</dbReference>
<dbReference type="InterPro" id="IPR011979">
    <property type="entry name" value="Antitox_Xre"/>
</dbReference>
<dbReference type="AlphaFoldDB" id="A0A9X2V7X4"/>
<gene>
    <name evidence="3" type="ORF">GGP45_003360</name>
</gene>
<reference evidence="3" key="1">
    <citation type="submission" date="2022-08" db="EMBL/GenBank/DDBJ databases">
        <title>Genomic Encyclopedia of Type Strains, Phase V (KMG-V): Genome sequencing to study the core and pangenomes of soil and plant-associated prokaryotes.</title>
        <authorList>
            <person name="Whitman W."/>
        </authorList>
    </citation>
    <scope>NUCLEOTIDE SEQUENCE</scope>
    <source>
        <strain evidence="3">SP3026</strain>
    </source>
</reference>
<organism evidence="3 4">
    <name type="scientific">Salinibacter ruber</name>
    <dbReference type="NCBI Taxonomy" id="146919"/>
    <lineage>
        <taxon>Bacteria</taxon>
        <taxon>Pseudomonadati</taxon>
        <taxon>Rhodothermota</taxon>
        <taxon>Rhodothermia</taxon>
        <taxon>Rhodothermales</taxon>
        <taxon>Salinibacteraceae</taxon>
        <taxon>Salinibacter</taxon>
    </lineage>
</organism>
<sequence>MPTPSTPPRPVESFEDLQAAGLSGLLESIDEGLPARLTGEIQERLAVDPEEMATLLGISPRTLKRRGESGTLTPVESERLYRIARLFRKSTSVFESEEEARFWLKRPQMRLGGEVPLEIARLEPGAREVERLLGRIEHGVPAQVLVFFSSPCLRQRLVLTDD</sequence>
<dbReference type="RefSeq" id="WP_259040595.1">
    <property type="nucleotide sequence ID" value="NZ_JANUBL010000014.1"/>
</dbReference>
<dbReference type="InterPro" id="IPR024467">
    <property type="entry name" value="Xre/MbcA/ParS-like_toxin-bd"/>
</dbReference>
<feature type="domain" description="Antitoxin Xre/MbcA/ParS-like toxin-binding" evidence="1">
    <location>
        <begin position="92"/>
        <end position="139"/>
    </location>
</feature>
<protein>
    <submittedName>
        <fullName evidence="3">Toxin-antitoxin system antitoxin component (TIGR02293 family)</fullName>
    </submittedName>
</protein>
<comment type="caution">
    <text evidence="3">The sequence shown here is derived from an EMBL/GenBank/DDBJ whole genome shotgun (WGS) entry which is preliminary data.</text>
</comment>
<dbReference type="GO" id="GO:0003677">
    <property type="term" value="F:DNA binding"/>
    <property type="evidence" value="ECO:0007669"/>
    <property type="project" value="InterPro"/>
</dbReference>
<evidence type="ECO:0000313" key="3">
    <source>
        <dbReference type="EMBL" id="MCS4122992.1"/>
    </source>
</evidence>
<dbReference type="NCBIfam" id="TIGR02293">
    <property type="entry name" value="TAS_TIGR02293"/>
    <property type="match status" value="1"/>
</dbReference>
<name>A0A9X2V7X4_9BACT</name>
<evidence type="ECO:0000259" key="2">
    <source>
        <dbReference type="Pfam" id="PF20432"/>
    </source>
</evidence>
<accession>A0A9X2V7X4</accession>
<dbReference type="EMBL" id="JANUBL010000014">
    <property type="protein sequence ID" value="MCS4122992.1"/>
    <property type="molecule type" value="Genomic_DNA"/>
</dbReference>
<dbReference type="Pfam" id="PF09722">
    <property type="entry name" value="Xre_MbcA_ParS_C"/>
    <property type="match status" value="1"/>
</dbReference>
<dbReference type="Proteomes" id="UP001155144">
    <property type="component" value="Unassembled WGS sequence"/>
</dbReference>
<evidence type="ECO:0000313" key="4">
    <source>
        <dbReference type="Proteomes" id="UP001155144"/>
    </source>
</evidence>
<feature type="domain" description="Antitoxin Xre-like helix-turn-helix" evidence="2">
    <location>
        <begin position="25"/>
        <end position="85"/>
    </location>
</feature>